<evidence type="ECO:0000313" key="3">
    <source>
        <dbReference type="Proteomes" id="UP000610760"/>
    </source>
</evidence>
<comment type="caution">
    <text evidence="2">The sequence shown here is derived from an EMBL/GenBank/DDBJ whole genome shotgun (WGS) entry which is preliminary data.</text>
</comment>
<dbReference type="RefSeq" id="WP_249295300.1">
    <property type="nucleotide sequence ID" value="NZ_JACRSV010000002.1"/>
</dbReference>
<accession>A0A926E5Z3</accession>
<dbReference type="AlphaFoldDB" id="A0A926E5Z3"/>
<protein>
    <submittedName>
        <fullName evidence="2">Uncharacterized protein</fullName>
    </submittedName>
</protein>
<reference evidence="2" key="1">
    <citation type="submission" date="2020-08" db="EMBL/GenBank/DDBJ databases">
        <title>Genome public.</title>
        <authorList>
            <person name="Liu C."/>
            <person name="Sun Q."/>
        </authorList>
    </citation>
    <scope>NUCLEOTIDE SEQUENCE</scope>
    <source>
        <strain evidence="2">NSJ-33</strain>
    </source>
</reference>
<proteinExistence type="predicted"/>
<dbReference type="Proteomes" id="UP000610760">
    <property type="component" value="Unassembled WGS sequence"/>
</dbReference>
<gene>
    <name evidence="2" type="ORF">H8710_09600</name>
</gene>
<organism evidence="2 3">
    <name type="scientific">Fumia xinanensis</name>
    <dbReference type="NCBI Taxonomy" id="2763659"/>
    <lineage>
        <taxon>Bacteria</taxon>
        <taxon>Bacillati</taxon>
        <taxon>Bacillota</taxon>
        <taxon>Clostridia</taxon>
        <taxon>Eubacteriales</taxon>
        <taxon>Oscillospiraceae</taxon>
        <taxon>Fumia</taxon>
    </lineage>
</organism>
<dbReference type="EMBL" id="JACRSV010000002">
    <property type="protein sequence ID" value="MBC8560318.1"/>
    <property type="molecule type" value="Genomic_DNA"/>
</dbReference>
<feature type="region of interest" description="Disordered" evidence="1">
    <location>
        <begin position="58"/>
        <end position="77"/>
    </location>
</feature>
<evidence type="ECO:0000313" key="2">
    <source>
        <dbReference type="EMBL" id="MBC8560318.1"/>
    </source>
</evidence>
<name>A0A926E5Z3_9FIRM</name>
<feature type="region of interest" description="Disordered" evidence="1">
    <location>
        <begin position="1"/>
        <end position="24"/>
    </location>
</feature>
<keyword evidence="3" id="KW-1185">Reference proteome</keyword>
<evidence type="ECO:0000256" key="1">
    <source>
        <dbReference type="SAM" id="MobiDB-lite"/>
    </source>
</evidence>
<sequence>MALRFPKSRSGENEVHSSGPLGSQKCCARSVILGGGGVQPLLFSEGSLKAIGGIRAAQPGEMASRAKSFDARAGSPL</sequence>